<dbReference type="InParanoid" id="A0A673AZY7"/>
<evidence type="ECO:0000313" key="6">
    <source>
        <dbReference type="Proteomes" id="UP000472271"/>
    </source>
</evidence>
<name>A0A673AZY7_9TELE</name>
<organism evidence="5 6">
    <name type="scientific">Sphaeramia orbicularis</name>
    <name type="common">orbiculate cardinalfish</name>
    <dbReference type="NCBI Taxonomy" id="375764"/>
    <lineage>
        <taxon>Eukaryota</taxon>
        <taxon>Metazoa</taxon>
        <taxon>Chordata</taxon>
        <taxon>Craniata</taxon>
        <taxon>Vertebrata</taxon>
        <taxon>Euteleostomi</taxon>
        <taxon>Actinopterygii</taxon>
        <taxon>Neopterygii</taxon>
        <taxon>Teleostei</taxon>
        <taxon>Neoteleostei</taxon>
        <taxon>Acanthomorphata</taxon>
        <taxon>Gobiaria</taxon>
        <taxon>Kurtiformes</taxon>
        <taxon>Apogonoidei</taxon>
        <taxon>Apogonidae</taxon>
        <taxon>Apogoninae</taxon>
        <taxon>Sphaeramia</taxon>
    </lineage>
</organism>
<dbReference type="InterPro" id="IPR000863">
    <property type="entry name" value="Sulfotransferase_dom"/>
</dbReference>
<protein>
    <recommendedName>
        <fullName evidence="3">Sulfotransferase</fullName>
        <ecNumber evidence="3">2.8.2.-</ecNumber>
    </recommendedName>
</protein>
<evidence type="ECO:0000313" key="5">
    <source>
        <dbReference type="Ensembl" id="ENSSORP00005035225.1"/>
    </source>
</evidence>
<evidence type="ECO:0000259" key="4">
    <source>
        <dbReference type="Pfam" id="PF00685"/>
    </source>
</evidence>
<accession>A0A673AZY7</accession>
<feature type="domain" description="Sulfotransferase" evidence="4">
    <location>
        <begin position="30"/>
        <end position="207"/>
    </location>
</feature>
<dbReference type="GO" id="GO:0008146">
    <property type="term" value="F:sulfotransferase activity"/>
    <property type="evidence" value="ECO:0007669"/>
    <property type="project" value="InterPro"/>
</dbReference>
<dbReference type="SUPFAM" id="SSF52540">
    <property type="entry name" value="P-loop containing nucleoside triphosphate hydrolases"/>
    <property type="match status" value="1"/>
</dbReference>
<evidence type="ECO:0000256" key="2">
    <source>
        <dbReference type="ARBA" id="ARBA00022679"/>
    </source>
</evidence>
<reference evidence="5" key="2">
    <citation type="submission" date="2025-09" db="UniProtKB">
        <authorList>
            <consortium name="Ensembl"/>
        </authorList>
    </citation>
    <scope>IDENTIFICATION</scope>
</reference>
<dbReference type="Gene3D" id="3.40.50.300">
    <property type="entry name" value="P-loop containing nucleotide triphosphate hydrolases"/>
    <property type="match status" value="1"/>
</dbReference>
<dbReference type="Pfam" id="PF00685">
    <property type="entry name" value="Sulfotransfer_1"/>
    <property type="match status" value="1"/>
</dbReference>
<dbReference type="PANTHER" id="PTHR11783">
    <property type="entry name" value="SULFOTRANSFERASE SULT"/>
    <property type="match status" value="1"/>
</dbReference>
<evidence type="ECO:0000256" key="3">
    <source>
        <dbReference type="RuleBase" id="RU361155"/>
    </source>
</evidence>
<dbReference type="Ensembl" id="ENSSORT00005036160.1">
    <property type="protein sequence ID" value="ENSSORP00005035225.1"/>
    <property type="gene ID" value="ENSSORG00005016588.1"/>
</dbReference>
<keyword evidence="2 3" id="KW-0808">Transferase</keyword>
<proteinExistence type="inferred from homology"/>
<sequence>MVYSPQMEQNTSGLFLQDLLVEAISFTCNIKKNINHKLAKIIYVMRNPKDVVVSFYHFSHILKDLDTPESFDSYLEQFLEGKGEESESILYRIVWFDHIRAWHSHKDQYNILFLTYEDMIMDLKGAVTKICKFLGKNLSDAAIEQVVEKSTFKTMKNDSKANYKFIPPEKLSGDFMRKGKIGDWKNTFTVAQSERVDQMLQERLGDMNLKFIWE</sequence>
<dbReference type="Proteomes" id="UP000472271">
    <property type="component" value="Unassembled WGS sequence"/>
</dbReference>
<dbReference type="AlphaFoldDB" id="A0A673AZY7"/>
<comment type="similarity">
    <text evidence="1 3">Belongs to the sulfotransferase 1 family.</text>
</comment>
<dbReference type="EC" id="2.8.2.-" evidence="3"/>
<keyword evidence="6" id="KW-1185">Reference proteome</keyword>
<evidence type="ECO:0000256" key="1">
    <source>
        <dbReference type="ARBA" id="ARBA00005771"/>
    </source>
</evidence>
<dbReference type="InterPro" id="IPR027417">
    <property type="entry name" value="P-loop_NTPase"/>
</dbReference>
<reference evidence="5" key="1">
    <citation type="submission" date="2025-08" db="UniProtKB">
        <authorList>
            <consortium name="Ensembl"/>
        </authorList>
    </citation>
    <scope>IDENTIFICATION</scope>
</reference>